<dbReference type="AlphaFoldDB" id="A0A9D4FAQ9"/>
<accession>A0A9D4FAQ9</accession>
<name>A0A9D4FAQ9_DREPO</name>
<evidence type="ECO:0000313" key="3">
    <source>
        <dbReference type="Proteomes" id="UP000828390"/>
    </source>
</evidence>
<dbReference type="EMBL" id="JAIWYP010000007">
    <property type="protein sequence ID" value="KAH3793151.1"/>
    <property type="molecule type" value="Genomic_DNA"/>
</dbReference>
<evidence type="ECO:0000313" key="2">
    <source>
        <dbReference type="EMBL" id="KAH3793151.1"/>
    </source>
</evidence>
<comment type="caution">
    <text evidence="2">The sequence shown here is derived from an EMBL/GenBank/DDBJ whole genome shotgun (WGS) entry which is preliminary data.</text>
</comment>
<proteinExistence type="predicted"/>
<reference evidence="2" key="2">
    <citation type="submission" date="2020-11" db="EMBL/GenBank/DDBJ databases">
        <authorList>
            <person name="McCartney M.A."/>
            <person name="Auch B."/>
            <person name="Kono T."/>
            <person name="Mallez S."/>
            <person name="Becker A."/>
            <person name="Gohl D.M."/>
            <person name="Silverstein K.A.T."/>
            <person name="Koren S."/>
            <person name="Bechman K.B."/>
            <person name="Herman A."/>
            <person name="Abrahante J.E."/>
            <person name="Garbe J."/>
        </authorList>
    </citation>
    <scope>NUCLEOTIDE SEQUENCE</scope>
    <source>
        <strain evidence="2">Duluth1</strain>
        <tissue evidence="2">Whole animal</tissue>
    </source>
</reference>
<feature type="region of interest" description="Disordered" evidence="1">
    <location>
        <begin position="30"/>
        <end position="57"/>
    </location>
</feature>
<keyword evidence="3" id="KW-1185">Reference proteome</keyword>
<evidence type="ECO:0000256" key="1">
    <source>
        <dbReference type="SAM" id="MobiDB-lite"/>
    </source>
</evidence>
<protein>
    <submittedName>
        <fullName evidence="2">Uncharacterized protein</fullName>
    </submittedName>
</protein>
<sequence length="57" mass="6094">MAPSSPRCLYPAWCTQRTISAVLCLVTTPTSSSPQYMTPAKRSPATPIMAPNITPSL</sequence>
<gene>
    <name evidence="2" type="ORF">DPMN_146656</name>
</gene>
<dbReference type="Proteomes" id="UP000828390">
    <property type="component" value="Unassembled WGS sequence"/>
</dbReference>
<organism evidence="2 3">
    <name type="scientific">Dreissena polymorpha</name>
    <name type="common">Zebra mussel</name>
    <name type="synonym">Mytilus polymorpha</name>
    <dbReference type="NCBI Taxonomy" id="45954"/>
    <lineage>
        <taxon>Eukaryota</taxon>
        <taxon>Metazoa</taxon>
        <taxon>Spiralia</taxon>
        <taxon>Lophotrochozoa</taxon>
        <taxon>Mollusca</taxon>
        <taxon>Bivalvia</taxon>
        <taxon>Autobranchia</taxon>
        <taxon>Heteroconchia</taxon>
        <taxon>Euheterodonta</taxon>
        <taxon>Imparidentia</taxon>
        <taxon>Neoheterodontei</taxon>
        <taxon>Myida</taxon>
        <taxon>Dreissenoidea</taxon>
        <taxon>Dreissenidae</taxon>
        <taxon>Dreissena</taxon>
    </lineage>
</organism>
<reference evidence="2" key="1">
    <citation type="journal article" date="2019" name="bioRxiv">
        <title>The Genome of the Zebra Mussel, Dreissena polymorpha: A Resource for Invasive Species Research.</title>
        <authorList>
            <person name="McCartney M.A."/>
            <person name="Auch B."/>
            <person name="Kono T."/>
            <person name="Mallez S."/>
            <person name="Zhang Y."/>
            <person name="Obille A."/>
            <person name="Becker A."/>
            <person name="Abrahante J.E."/>
            <person name="Garbe J."/>
            <person name="Badalamenti J.P."/>
            <person name="Herman A."/>
            <person name="Mangelson H."/>
            <person name="Liachko I."/>
            <person name="Sullivan S."/>
            <person name="Sone E.D."/>
            <person name="Koren S."/>
            <person name="Silverstein K.A.T."/>
            <person name="Beckman K.B."/>
            <person name="Gohl D.M."/>
        </authorList>
    </citation>
    <scope>NUCLEOTIDE SEQUENCE</scope>
    <source>
        <strain evidence="2">Duluth1</strain>
        <tissue evidence="2">Whole animal</tissue>
    </source>
</reference>